<dbReference type="HAMAP" id="MF_00163">
    <property type="entry name" value="Pep_deformylase"/>
    <property type="match status" value="1"/>
</dbReference>
<sequence>MILPIVAYGHPVLKKEAEEIDQDYPNLKELIANMFETMYAANGVGLAAPQIGLGIRLFIVDASPFAEDPEEGDDPAEIELLKNFKKVFINPIIEEESGKEWPFAEGCLSIPDIREEVKRKPEVVISYYDENWELKEETYSGFAARVIQHEYDHVEGILFTDRIHPLKRNMLRGKLDDIAKGKIDVHYKMKFFTKKKGR</sequence>
<comment type="function">
    <text evidence="4">Removes the formyl group from the N-terminal Met of newly synthesized proteins. Requires at least a dipeptide for an efficient rate of reaction. N-terminal L-methionine is a prerequisite for activity but the enzyme has broad specificity at other positions.</text>
</comment>
<comment type="similarity">
    <text evidence="1 4">Belongs to the polypeptide deformylase family.</text>
</comment>
<dbReference type="GO" id="GO:0042586">
    <property type="term" value="F:peptide deformylase activity"/>
    <property type="evidence" value="ECO:0007669"/>
    <property type="project" value="UniProtKB-UniRule"/>
</dbReference>
<feature type="active site" evidence="4">
    <location>
        <position position="150"/>
    </location>
</feature>
<dbReference type="Proteomes" id="UP000321168">
    <property type="component" value="Unassembled WGS sequence"/>
</dbReference>
<dbReference type="PIRSF" id="PIRSF004749">
    <property type="entry name" value="Pep_def"/>
    <property type="match status" value="1"/>
</dbReference>
<dbReference type="NCBIfam" id="TIGR00079">
    <property type="entry name" value="pept_deformyl"/>
    <property type="match status" value="1"/>
</dbReference>
<dbReference type="GO" id="GO:0046872">
    <property type="term" value="F:metal ion binding"/>
    <property type="evidence" value="ECO:0007669"/>
    <property type="project" value="UniProtKB-KW"/>
</dbReference>
<proteinExistence type="inferred from homology"/>
<reference evidence="5 6" key="1">
    <citation type="submission" date="2019-08" db="EMBL/GenBank/DDBJ databases">
        <title>Genome of Luteibaculum oceani JCM 18817.</title>
        <authorList>
            <person name="Bowman J.P."/>
        </authorList>
    </citation>
    <scope>NUCLEOTIDE SEQUENCE [LARGE SCALE GENOMIC DNA]</scope>
    <source>
        <strain evidence="5 6">JCM 18817</strain>
    </source>
</reference>
<evidence type="ECO:0000256" key="1">
    <source>
        <dbReference type="ARBA" id="ARBA00010759"/>
    </source>
</evidence>
<gene>
    <name evidence="4" type="primary">def</name>
    <name evidence="5" type="ORF">FRX97_10180</name>
</gene>
<keyword evidence="4" id="KW-0648">Protein biosynthesis</keyword>
<evidence type="ECO:0000313" key="5">
    <source>
        <dbReference type="EMBL" id="TXC76972.1"/>
    </source>
</evidence>
<dbReference type="EC" id="3.5.1.88" evidence="4"/>
<feature type="binding site" evidence="4">
    <location>
        <position position="153"/>
    </location>
    <ligand>
        <name>Fe cation</name>
        <dbReference type="ChEBI" id="CHEBI:24875"/>
    </ligand>
</feature>
<dbReference type="InterPro" id="IPR036821">
    <property type="entry name" value="Peptide_deformylase_sf"/>
</dbReference>
<keyword evidence="2 4" id="KW-0479">Metal-binding</keyword>
<dbReference type="NCBIfam" id="NF001159">
    <property type="entry name" value="PRK00150.1-3"/>
    <property type="match status" value="1"/>
</dbReference>
<evidence type="ECO:0000256" key="2">
    <source>
        <dbReference type="ARBA" id="ARBA00022723"/>
    </source>
</evidence>
<dbReference type="AlphaFoldDB" id="A0A5C6UUC4"/>
<accession>A0A5C6UUC4</accession>
<feature type="binding site" evidence="4">
    <location>
        <position position="107"/>
    </location>
    <ligand>
        <name>Fe cation</name>
        <dbReference type="ChEBI" id="CHEBI:24875"/>
    </ligand>
</feature>
<dbReference type="CDD" id="cd00487">
    <property type="entry name" value="Pep_deformylase"/>
    <property type="match status" value="1"/>
</dbReference>
<dbReference type="RefSeq" id="WP_147015110.1">
    <property type="nucleotide sequence ID" value="NZ_VORB01000009.1"/>
</dbReference>
<organism evidence="5 6">
    <name type="scientific">Luteibaculum oceani</name>
    <dbReference type="NCBI Taxonomy" id="1294296"/>
    <lineage>
        <taxon>Bacteria</taxon>
        <taxon>Pseudomonadati</taxon>
        <taxon>Bacteroidota</taxon>
        <taxon>Flavobacteriia</taxon>
        <taxon>Flavobacteriales</taxon>
        <taxon>Luteibaculaceae</taxon>
        <taxon>Luteibaculum</taxon>
    </lineage>
</organism>
<comment type="caution">
    <text evidence="5">The sequence shown here is derived from an EMBL/GenBank/DDBJ whole genome shotgun (WGS) entry which is preliminary data.</text>
</comment>
<keyword evidence="3 4" id="KW-0378">Hydrolase</keyword>
<evidence type="ECO:0000256" key="4">
    <source>
        <dbReference type="HAMAP-Rule" id="MF_00163"/>
    </source>
</evidence>
<dbReference type="InterPro" id="IPR023635">
    <property type="entry name" value="Peptide_deformylase"/>
</dbReference>
<name>A0A5C6UUC4_9FLAO</name>
<dbReference type="PANTHER" id="PTHR10458:SF22">
    <property type="entry name" value="PEPTIDE DEFORMYLASE"/>
    <property type="match status" value="1"/>
</dbReference>
<dbReference type="OrthoDB" id="9784988at2"/>
<dbReference type="EMBL" id="VORB01000009">
    <property type="protein sequence ID" value="TXC76972.1"/>
    <property type="molecule type" value="Genomic_DNA"/>
</dbReference>
<dbReference type="PRINTS" id="PR01576">
    <property type="entry name" value="PDEFORMYLASE"/>
</dbReference>
<evidence type="ECO:0000313" key="6">
    <source>
        <dbReference type="Proteomes" id="UP000321168"/>
    </source>
</evidence>
<feature type="binding site" evidence="4">
    <location>
        <position position="149"/>
    </location>
    <ligand>
        <name>Fe cation</name>
        <dbReference type="ChEBI" id="CHEBI:24875"/>
    </ligand>
</feature>
<dbReference type="PANTHER" id="PTHR10458">
    <property type="entry name" value="PEPTIDE DEFORMYLASE"/>
    <property type="match status" value="1"/>
</dbReference>
<dbReference type="Gene3D" id="3.90.45.10">
    <property type="entry name" value="Peptide deformylase"/>
    <property type="match status" value="1"/>
</dbReference>
<keyword evidence="4" id="KW-0408">Iron</keyword>
<dbReference type="GO" id="GO:0006412">
    <property type="term" value="P:translation"/>
    <property type="evidence" value="ECO:0007669"/>
    <property type="project" value="UniProtKB-UniRule"/>
</dbReference>
<keyword evidence="6" id="KW-1185">Reference proteome</keyword>
<comment type="cofactor">
    <cofactor evidence="4">
        <name>Fe(2+)</name>
        <dbReference type="ChEBI" id="CHEBI:29033"/>
    </cofactor>
    <text evidence="4">Binds 1 Fe(2+) ion.</text>
</comment>
<protein>
    <recommendedName>
        <fullName evidence="4">Peptide deformylase</fullName>
        <shortName evidence="4">PDF</shortName>
        <ecNumber evidence="4">3.5.1.88</ecNumber>
    </recommendedName>
    <alternativeName>
        <fullName evidence="4">Polypeptide deformylase</fullName>
    </alternativeName>
</protein>
<comment type="catalytic activity">
    <reaction evidence="4">
        <text>N-terminal N-formyl-L-methionyl-[peptide] + H2O = N-terminal L-methionyl-[peptide] + formate</text>
        <dbReference type="Rhea" id="RHEA:24420"/>
        <dbReference type="Rhea" id="RHEA-COMP:10639"/>
        <dbReference type="Rhea" id="RHEA-COMP:10640"/>
        <dbReference type="ChEBI" id="CHEBI:15377"/>
        <dbReference type="ChEBI" id="CHEBI:15740"/>
        <dbReference type="ChEBI" id="CHEBI:49298"/>
        <dbReference type="ChEBI" id="CHEBI:64731"/>
        <dbReference type="EC" id="3.5.1.88"/>
    </reaction>
</comment>
<dbReference type="SUPFAM" id="SSF56420">
    <property type="entry name" value="Peptide deformylase"/>
    <property type="match status" value="1"/>
</dbReference>
<dbReference type="Pfam" id="PF01327">
    <property type="entry name" value="Pep_deformylase"/>
    <property type="match status" value="1"/>
</dbReference>
<evidence type="ECO:0000256" key="3">
    <source>
        <dbReference type="ARBA" id="ARBA00022801"/>
    </source>
</evidence>